<evidence type="ECO:0000256" key="5">
    <source>
        <dbReference type="ARBA" id="ARBA00022737"/>
    </source>
</evidence>
<evidence type="ECO:0000256" key="8">
    <source>
        <dbReference type="ARBA" id="ARBA00023163"/>
    </source>
</evidence>
<dbReference type="GO" id="GO:0000417">
    <property type="term" value="C:HIR complex"/>
    <property type="evidence" value="ECO:0007669"/>
    <property type="project" value="TreeGrafter"/>
</dbReference>
<evidence type="ECO:0000256" key="1">
    <source>
        <dbReference type="ARBA" id="ARBA00004123"/>
    </source>
</evidence>
<keyword evidence="9 10" id="KW-0539">Nucleus</keyword>
<evidence type="ECO:0000259" key="12">
    <source>
        <dbReference type="Pfam" id="PF07569"/>
    </source>
</evidence>
<feature type="region of interest" description="Disordered" evidence="11">
    <location>
        <begin position="133"/>
        <end position="169"/>
    </location>
</feature>
<comment type="similarity">
    <text evidence="2 10">Belongs to the WD repeat HIR1 family.</text>
</comment>
<evidence type="ECO:0000256" key="2">
    <source>
        <dbReference type="ARBA" id="ARBA00007306"/>
    </source>
</evidence>
<feature type="compositionally biased region" description="Low complexity" evidence="11">
    <location>
        <begin position="199"/>
        <end position="210"/>
    </location>
</feature>
<evidence type="ECO:0000256" key="10">
    <source>
        <dbReference type="RuleBase" id="RU364014"/>
    </source>
</evidence>
<dbReference type="InterPro" id="IPR015943">
    <property type="entry name" value="WD40/YVTN_repeat-like_dom_sf"/>
</dbReference>
<gene>
    <name evidence="13" type="primary">HIR1_2</name>
    <name evidence="13" type="ORF">OC842_001941</name>
</gene>
<name>A0AAN6GGV8_9BASI</name>
<feature type="domain" description="Protein HIRA-like C-terminal" evidence="12">
    <location>
        <begin position="434"/>
        <end position="687"/>
    </location>
</feature>
<dbReference type="AlphaFoldDB" id="A0AAN6GGV8"/>
<sequence>MNGPVFVASVITRGPWSSEVSLVGHENAVSVTAFNPRLFRGTDTPTSVATVLALGSIDQSISVWVTGHPRPVLVFKDVFERQVTDLSWSADGLVLYASSADGSLAVFQFTHDQLPHFATDRELENARNVFGYRRPQMNGHGHAPAPRPALGASASTPSRQSTLPVTLLPDGTPVRLQQQITMKNGKRRIRPTLMGGGDAPAADGPSASAAVTASNQHGREASSSSMSIAALTNGLPGGAEFGTRGVKRKAEDELPFVGMSGYNAAAGAGAGTSLGGALTVADNVRMPRPPPSAARSAAREAGATLGGQVQREKVPSAYAVPLLTVSRDVGRRGGAARAAAGASVSTMGDLLPLPGVPAYFRVEQAGCLLDIRNFDGSGSRPAEIAQLELPSENGQERVLWIDFSPVIVVAATITPSFSAIVTADRNLAIYSAKGRKVLNATLDALPYALQAAGKYLLIVTVLGDLLRWDVESLTQLGAPLSIASIVPGASGSSGASSSALATRPNPSSSSSSAAAAVAVDIYVYTNGAPILIVPAAEKAYTLDSRTGALVCIADGWAAEHSVYWDASLHTRLSGSGGSGSGGSGSGTTDGLNALLWHEPVKTIEAEINALVQARGGRSRSRFPPPPPAGAQGSGLEAAVSLRHLETRLLGCELLESAGEYRSCLVLYAQRLAEDGIRNMAEDLIRSLLGPVYYRPGATESWQPEILGMSKRALLAQVLNTMASGRLQALAEQYQDILRAVMTPGL</sequence>
<dbReference type="Proteomes" id="UP001176521">
    <property type="component" value="Unassembled WGS sequence"/>
</dbReference>
<feature type="region of interest" description="Disordered" evidence="11">
    <location>
        <begin position="186"/>
        <end position="225"/>
    </location>
</feature>
<comment type="caution">
    <text evidence="13">The sequence shown here is derived from an EMBL/GenBank/DDBJ whole genome shotgun (WGS) entry which is preliminary data.</text>
</comment>
<dbReference type="InterPro" id="IPR011494">
    <property type="entry name" value="HIRA-like_C"/>
</dbReference>
<comment type="subcellular location">
    <subcellularLocation>
        <location evidence="1 10">Nucleus</location>
    </subcellularLocation>
</comment>
<evidence type="ECO:0000313" key="14">
    <source>
        <dbReference type="Proteomes" id="UP001176521"/>
    </source>
</evidence>
<evidence type="ECO:0000256" key="11">
    <source>
        <dbReference type="SAM" id="MobiDB-lite"/>
    </source>
</evidence>
<evidence type="ECO:0000313" key="13">
    <source>
        <dbReference type="EMBL" id="KAK0536582.1"/>
    </source>
</evidence>
<comment type="function">
    <text evidence="10">Required for replication-independent chromatin assembly and for the periodic repression of histone gene transcription during the cell cycle.</text>
</comment>
<keyword evidence="3 10" id="KW-0678">Repressor</keyword>
<dbReference type="InterPro" id="IPR036322">
    <property type="entry name" value="WD40_repeat_dom_sf"/>
</dbReference>
<evidence type="ECO:0000256" key="4">
    <source>
        <dbReference type="ARBA" id="ARBA00022574"/>
    </source>
</evidence>
<dbReference type="Gene3D" id="2.130.10.10">
    <property type="entry name" value="YVTN repeat-like/Quinoprotein amine dehydrogenase"/>
    <property type="match status" value="1"/>
</dbReference>
<keyword evidence="6 10" id="KW-0156">Chromatin regulator</keyword>
<keyword evidence="14" id="KW-1185">Reference proteome</keyword>
<evidence type="ECO:0000256" key="9">
    <source>
        <dbReference type="ARBA" id="ARBA00023242"/>
    </source>
</evidence>
<dbReference type="GO" id="GO:0006338">
    <property type="term" value="P:chromatin remodeling"/>
    <property type="evidence" value="ECO:0007669"/>
    <property type="project" value="InterPro"/>
</dbReference>
<reference evidence="13" key="1">
    <citation type="journal article" date="2023" name="PhytoFront">
        <title>Draft Genome Resources of Seven Strains of Tilletia horrida, Causal Agent of Kernel Smut of Rice.</title>
        <authorList>
            <person name="Khanal S."/>
            <person name="Antony Babu S."/>
            <person name="Zhou X.G."/>
        </authorList>
    </citation>
    <scope>NUCLEOTIDE SEQUENCE</scope>
    <source>
        <strain evidence="13">TX3</strain>
    </source>
</reference>
<feature type="region of interest" description="Disordered" evidence="11">
    <location>
        <begin position="288"/>
        <end position="308"/>
    </location>
</feature>
<feature type="compositionally biased region" description="Polar residues" evidence="11">
    <location>
        <begin position="211"/>
        <end position="225"/>
    </location>
</feature>
<dbReference type="Pfam" id="PF07569">
    <property type="entry name" value="Hira"/>
    <property type="match status" value="1"/>
</dbReference>
<keyword evidence="5 10" id="KW-0677">Repeat</keyword>
<feature type="region of interest" description="Disordered" evidence="11">
    <location>
        <begin position="615"/>
        <end position="634"/>
    </location>
</feature>
<dbReference type="InterPro" id="IPR019015">
    <property type="entry name" value="HIRA_B_motif"/>
</dbReference>
<proteinExistence type="inferred from homology"/>
<dbReference type="InterPro" id="IPR031120">
    <property type="entry name" value="HIR1-like"/>
</dbReference>
<dbReference type="GO" id="GO:0031491">
    <property type="term" value="F:nucleosome binding"/>
    <property type="evidence" value="ECO:0007669"/>
    <property type="project" value="TreeGrafter"/>
</dbReference>
<keyword evidence="4 10" id="KW-0853">WD repeat</keyword>
<protein>
    <recommendedName>
        <fullName evidence="10">Protein HIR</fullName>
    </recommendedName>
</protein>
<evidence type="ECO:0000256" key="3">
    <source>
        <dbReference type="ARBA" id="ARBA00022491"/>
    </source>
</evidence>
<dbReference type="GO" id="GO:0006355">
    <property type="term" value="P:regulation of DNA-templated transcription"/>
    <property type="evidence" value="ECO:0007669"/>
    <property type="project" value="InterPro"/>
</dbReference>
<dbReference type="SMART" id="SM00320">
    <property type="entry name" value="WD40"/>
    <property type="match status" value="2"/>
</dbReference>
<dbReference type="EMBL" id="JAPDMQ010000074">
    <property type="protein sequence ID" value="KAK0536582.1"/>
    <property type="molecule type" value="Genomic_DNA"/>
</dbReference>
<dbReference type="GO" id="GO:0000785">
    <property type="term" value="C:chromatin"/>
    <property type="evidence" value="ECO:0007669"/>
    <property type="project" value="TreeGrafter"/>
</dbReference>
<dbReference type="Pfam" id="PF09453">
    <property type="entry name" value="HIRA_B"/>
    <property type="match status" value="1"/>
</dbReference>
<dbReference type="PANTHER" id="PTHR13831">
    <property type="entry name" value="MEMBER OF THE HIR1 FAMILY OF WD-REPEAT PROTEINS"/>
    <property type="match status" value="1"/>
</dbReference>
<keyword evidence="8 10" id="KW-0804">Transcription</keyword>
<accession>A0AAN6GGV8</accession>
<dbReference type="GO" id="GO:0005634">
    <property type="term" value="C:nucleus"/>
    <property type="evidence" value="ECO:0007669"/>
    <property type="project" value="UniProtKB-SubCell"/>
</dbReference>
<dbReference type="PANTHER" id="PTHR13831:SF0">
    <property type="entry name" value="PROTEIN HIRA"/>
    <property type="match status" value="1"/>
</dbReference>
<keyword evidence="7 10" id="KW-0805">Transcription regulation</keyword>
<dbReference type="InterPro" id="IPR001680">
    <property type="entry name" value="WD40_rpt"/>
</dbReference>
<organism evidence="13 14">
    <name type="scientific">Tilletia horrida</name>
    <dbReference type="NCBI Taxonomy" id="155126"/>
    <lineage>
        <taxon>Eukaryota</taxon>
        <taxon>Fungi</taxon>
        <taxon>Dikarya</taxon>
        <taxon>Basidiomycota</taxon>
        <taxon>Ustilaginomycotina</taxon>
        <taxon>Exobasidiomycetes</taxon>
        <taxon>Tilletiales</taxon>
        <taxon>Tilletiaceae</taxon>
        <taxon>Tilletia</taxon>
    </lineage>
</organism>
<dbReference type="GO" id="GO:0006351">
    <property type="term" value="P:DNA-templated transcription"/>
    <property type="evidence" value="ECO:0007669"/>
    <property type="project" value="InterPro"/>
</dbReference>
<evidence type="ECO:0000256" key="7">
    <source>
        <dbReference type="ARBA" id="ARBA00023015"/>
    </source>
</evidence>
<evidence type="ECO:0000256" key="6">
    <source>
        <dbReference type="ARBA" id="ARBA00022853"/>
    </source>
</evidence>
<dbReference type="SUPFAM" id="SSF50978">
    <property type="entry name" value="WD40 repeat-like"/>
    <property type="match status" value="1"/>
</dbReference>
<feature type="compositionally biased region" description="Polar residues" evidence="11">
    <location>
        <begin position="153"/>
        <end position="164"/>
    </location>
</feature>